<organism evidence="1 2">
    <name type="scientific">Blepharisma stoltei</name>
    <dbReference type="NCBI Taxonomy" id="1481888"/>
    <lineage>
        <taxon>Eukaryota</taxon>
        <taxon>Sar</taxon>
        <taxon>Alveolata</taxon>
        <taxon>Ciliophora</taxon>
        <taxon>Postciliodesmatophora</taxon>
        <taxon>Heterotrichea</taxon>
        <taxon>Heterotrichida</taxon>
        <taxon>Blepharismidae</taxon>
        <taxon>Blepharisma</taxon>
    </lineage>
</organism>
<gene>
    <name evidence="1" type="ORF">BSTOLATCC_MIC50033</name>
</gene>
<accession>A0AAU9K9R8</accession>
<protein>
    <submittedName>
        <fullName evidence="1">Uncharacterized protein</fullName>
    </submittedName>
</protein>
<keyword evidence="2" id="KW-1185">Reference proteome</keyword>
<evidence type="ECO:0000313" key="2">
    <source>
        <dbReference type="Proteomes" id="UP001162131"/>
    </source>
</evidence>
<comment type="caution">
    <text evidence="1">The sequence shown here is derived from an EMBL/GenBank/DDBJ whole genome shotgun (WGS) entry which is preliminary data.</text>
</comment>
<name>A0AAU9K9R8_9CILI</name>
<sequence length="521" mass="61031">MIFPKTHKPKAKSFGIMPKEFYDDQVSQLISHDKFPTEEVNKPSKRRVSSYIGIYNVQLCPNKAITKSKSTKNLNKEIIIKTIENPTQTLGRVTTASTKTGTIAPSTFNTFRMPEEAKSKSSELKLKRLKDIKSAILRTKSDQLEIIRDIATYENYLCDEIDFITKISRINQQLQHLPEAYEKQKKIDEKYTEITDIFKEKLKNFLVDLDHEKSHFSKPFVNEKYAIRPIETIRHMKLIFACPAKISGIYGVLKVFGNGLYNKFSITFLRDSEFCLELKLTHDLIELDKTLSSKPTVEKFKKLILPHLYIILRRQNYQLLWDQFHSKEFLVSIISIKGKKGPLMIRIDQSEPDKVDLAFTNPNFSLQVDLTQITKKKNLFLTPHKQLFKKLTSHIVYKEETGIFKWYKNASLFFTEKEENSKFLDMEYVHQHLGVVPYTFETEITTKIDEIEFKIIILSYKDYEKAEIHRGEDVKEILFDSQDYRFIKDLQGSRLSTNIVTISKSIEFKKTMKKLFNVFET</sequence>
<dbReference type="EMBL" id="CAJZBQ010000050">
    <property type="protein sequence ID" value="CAG9329917.1"/>
    <property type="molecule type" value="Genomic_DNA"/>
</dbReference>
<evidence type="ECO:0000313" key="1">
    <source>
        <dbReference type="EMBL" id="CAG9329917.1"/>
    </source>
</evidence>
<dbReference type="Proteomes" id="UP001162131">
    <property type="component" value="Unassembled WGS sequence"/>
</dbReference>
<reference evidence="1" key="1">
    <citation type="submission" date="2021-09" db="EMBL/GenBank/DDBJ databases">
        <authorList>
            <consortium name="AG Swart"/>
            <person name="Singh M."/>
            <person name="Singh A."/>
            <person name="Seah K."/>
            <person name="Emmerich C."/>
        </authorList>
    </citation>
    <scope>NUCLEOTIDE SEQUENCE</scope>
    <source>
        <strain evidence="1">ATCC30299</strain>
    </source>
</reference>
<dbReference type="AlphaFoldDB" id="A0AAU9K9R8"/>
<proteinExistence type="predicted"/>